<feature type="repeat" description="PPR" evidence="1">
    <location>
        <begin position="625"/>
        <end position="659"/>
    </location>
</feature>
<dbReference type="Proteomes" id="UP001166286">
    <property type="component" value="Unassembled WGS sequence"/>
</dbReference>
<organism evidence="2 3">
    <name type="scientific">Cladonia borealis</name>
    <dbReference type="NCBI Taxonomy" id="184061"/>
    <lineage>
        <taxon>Eukaryota</taxon>
        <taxon>Fungi</taxon>
        <taxon>Dikarya</taxon>
        <taxon>Ascomycota</taxon>
        <taxon>Pezizomycotina</taxon>
        <taxon>Lecanoromycetes</taxon>
        <taxon>OSLEUM clade</taxon>
        <taxon>Lecanoromycetidae</taxon>
        <taxon>Lecanorales</taxon>
        <taxon>Lecanorineae</taxon>
        <taxon>Cladoniaceae</taxon>
        <taxon>Cladonia</taxon>
    </lineage>
</organism>
<evidence type="ECO:0000256" key="1">
    <source>
        <dbReference type="PROSITE-ProRule" id="PRU00708"/>
    </source>
</evidence>
<dbReference type="InterPro" id="IPR011990">
    <property type="entry name" value="TPR-like_helical_dom_sf"/>
</dbReference>
<proteinExistence type="predicted"/>
<dbReference type="AlphaFoldDB" id="A0AA39R7U7"/>
<protein>
    <submittedName>
        <fullName evidence="2">Uncharacterized protein</fullName>
    </submittedName>
</protein>
<dbReference type="PANTHER" id="PTHR47939:SF1">
    <property type="entry name" value="OS04G0684500 PROTEIN"/>
    <property type="match status" value="1"/>
</dbReference>
<dbReference type="PANTHER" id="PTHR47939">
    <property type="entry name" value="MEMBRANE-ASSOCIATED SALT-INDUCIBLE PROTEIN-LIKE"/>
    <property type="match status" value="1"/>
</dbReference>
<sequence>MRSLLTRRVIRLIVDNELSSNTRCWISPAAQCLRRRPPAKIPPIHARSLFGFSRKPKRESKPVNYEPGFETMLELKERLSRGERTPPPEELAQAFVDFFRSKQKNTLQVEDIQAERAFTTLEHLQKTQNEAEGFWLTSEELRMALGTLRLTKGSPYKSHNKLARLLFEELQRRRETSIDGKEKDVPFEKHLMPFVRVMSHSGDALYARDLVEKYWESDLKHAISSPWAPVFRGLSWENKGEELEKTIEIMKKYDIPFTNQTHQAITIYYASVREDMNMTKQWFERPIANGRRPTSYTNKAVLKLCIKTKEFDWGDGIFKSMMEGNPEDISSWNIIFQWAAAKGRSVDEIERMMQVMVRKGEERDMFLQPDMDSINGLIELANSRDDPYTAERYVALGHKWGLEPNARTYLLQMEYRIKVGDLGGARTAYARLQGEEVPENEDLCLVNKLIVALCADKRENYEAIMGLVEDLSERKARFEPDTVAALSELHLERGEMDDLVDLLNTHAFQYGTEQRAAICDILLRHCLNPSTTTSAAWETYSILRRTFTETDLSTRVLLMKNFFNRKRSDMATHVFSHMRKQQTQALRPTADTYAQCLSGIARARDIESLRTVYNMIKLDNTIEPNTQLYNALMLAYSACGESRRALAFWEDIVHSREGPSYASIQIALRACEGFVSGEKVAQEIWGKLKKFEIEVTREIYAAYVGVFASHNLFDKCVKLIKDAEKEVGYKPDALLLGTFYNATPGEEGKQKVQEWASKAYPAVYEDLLRVGQYTVSQLDEDGKEQAYLPSETLFDIDSLGRAVEP</sequence>
<keyword evidence="3" id="KW-1185">Reference proteome</keyword>
<reference evidence="2" key="1">
    <citation type="submission" date="2023-03" db="EMBL/GenBank/DDBJ databases">
        <title>Complete genome of Cladonia borealis.</title>
        <authorList>
            <person name="Park H."/>
        </authorList>
    </citation>
    <scope>NUCLEOTIDE SEQUENCE</scope>
    <source>
        <strain evidence="2">ANT050790</strain>
    </source>
</reference>
<gene>
    <name evidence="2" type="ORF">JMJ35_002653</name>
</gene>
<dbReference type="InterPro" id="IPR050667">
    <property type="entry name" value="PPR-containing_protein"/>
</dbReference>
<name>A0AA39R7U7_9LECA</name>
<dbReference type="PROSITE" id="PS51375">
    <property type="entry name" value="PPR"/>
    <property type="match status" value="1"/>
</dbReference>
<accession>A0AA39R7U7</accession>
<comment type="caution">
    <text evidence="2">The sequence shown here is derived from an EMBL/GenBank/DDBJ whole genome shotgun (WGS) entry which is preliminary data.</text>
</comment>
<evidence type="ECO:0000313" key="3">
    <source>
        <dbReference type="Proteomes" id="UP001166286"/>
    </source>
</evidence>
<dbReference type="EMBL" id="JAFEKC020000004">
    <property type="protein sequence ID" value="KAK0515274.1"/>
    <property type="molecule type" value="Genomic_DNA"/>
</dbReference>
<evidence type="ECO:0000313" key="2">
    <source>
        <dbReference type="EMBL" id="KAK0515274.1"/>
    </source>
</evidence>
<dbReference type="Gene3D" id="1.25.40.10">
    <property type="entry name" value="Tetratricopeptide repeat domain"/>
    <property type="match status" value="2"/>
</dbReference>
<dbReference type="InterPro" id="IPR002885">
    <property type="entry name" value="PPR_rpt"/>
</dbReference>